<dbReference type="InterPro" id="IPR010982">
    <property type="entry name" value="Lambda_DNA-bd_dom_sf"/>
</dbReference>
<dbReference type="Pfam" id="PF19054">
    <property type="entry name" value="DUF5753"/>
    <property type="match status" value="1"/>
</dbReference>
<dbReference type="PROSITE" id="PS50943">
    <property type="entry name" value="HTH_CROC1"/>
    <property type="match status" value="1"/>
</dbReference>
<organism evidence="2 3">
    <name type="scientific">Streptomyces gelaticus</name>
    <dbReference type="NCBI Taxonomy" id="285446"/>
    <lineage>
        <taxon>Bacteria</taxon>
        <taxon>Bacillati</taxon>
        <taxon>Actinomycetota</taxon>
        <taxon>Actinomycetes</taxon>
        <taxon>Kitasatosporales</taxon>
        <taxon>Streptomycetaceae</taxon>
        <taxon>Streptomyces</taxon>
    </lineage>
</organism>
<dbReference type="InterPro" id="IPR001387">
    <property type="entry name" value="Cro/C1-type_HTH"/>
</dbReference>
<evidence type="ECO:0000313" key="2">
    <source>
        <dbReference type="EMBL" id="GGV92821.1"/>
    </source>
</evidence>
<dbReference type="Pfam" id="PF13560">
    <property type="entry name" value="HTH_31"/>
    <property type="match status" value="1"/>
</dbReference>
<dbReference type="EMBL" id="BMTF01000022">
    <property type="protein sequence ID" value="GGV92821.1"/>
    <property type="molecule type" value="Genomic_DNA"/>
</dbReference>
<evidence type="ECO:0000313" key="3">
    <source>
        <dbReference type="Proteomes" id="UP000660675"/>
    </source>
</evidence>
<feature type="domain" description="HTH cro/C1-type" evidence="1">
    <location>
        <begin position="25"/>
        <end position="81"/>
    </location>
</feature>
<reference evidence="3" key="1">
    <citation type="journal article" date="2019" name="Int. J. Syst. Evol. Microbiol.">
        <title>The Global Catalogue of Microorganisms (GCM) 10K type strain sequencing project: providing services to taxonomists for standard genome sequencing and annotation.</title>
        <authorList>
            <consortium name="The Broad Institute Genomics Platform"/>
            <consortium name="The Broad Institute Genome Sequencing Center for Infectious Disease"/>
            <person name="Wu L."/>
            <person name="Ma J."/>
        </authorList>
    </citation>
    <scope>NUCLEOTIDE SEQUENCE [LARGE SCALE GENOMIC DNA]</scope>
    <source>
        <strain evidence="3">JCM 4376</strain>
    </source>
</reference>
<dbReference type="CDD" id="cd00093">
    <property type="entry name" value="HTH_XRE"/>
    <property type="match status" value="1"/>
</dbReference>
<proteinExistence type="predicted"/>
<protein>
    <submittedName>
        <fullName evidence="2">Transcriptional regulator</fullName>
    </submittedName>
</protein>
<comment type="caution">
    <text evidence="2">The sequence shown here is derived from an EMBL/GenBank/DDBJ whole genome shotgun (WGS) entry which is preliminary data.</text>
</comment>
<dbReference type="InterPro" id="IPR043917">
    <property type="entry name" value="DUF5753"/>
</dbReference>
<dbReference type="Gene3D" id="1.10.260.40">
    <property type="entry name" value="lambda repressor-like DNA-binding domains"/>
    <property type="match status" value="1"/>
</dbReference>
<dbReference type="Proteomes" id="UP000660675">
    <property type="component" value="Unassembled WGS sequence"/>
</dbReference>
<accession>A0ABQ2W5Y3</accession>
<dbReference type="RefSeq" id="WP_189546905.1">
    <property type="nucleotide sequence ID" value="NZ_BMTF01000022.1"/>
</dbReference>
<keyword evidence="3" id="KW-1185">Reference proteome</keyword>
<gene>
    <name evidence="2" type="ORF">GCM10015535_54660</name>
</gene>
<dbReference type="SUPFAM" id="SSF47413">
    <property type="entry name" value="lambda repressor-like DNA-binding domains"/>
    <property type="match status" value="1"/>
</dbReference>
<evidence type="ECO:0000259" key="1">
    <source>
        <dbReference type="PROSITE" id="PS50943"/>
    </source>
</evidence>
<name>A0ABQ2W5Y3_9ACTN</name>
<dbReference type="SMART" id="SM00530">
    <property type="entry name" value="HTH_XRE"/>
    <property type="match status" value="1"/>
</dbReference>
<sequence>MEGTLVNRKELNPEASPEAAFGARLRSAREARSWKQDELAGLAGYSGRHISAVETGRKPPTLRFSRSLDTVFGFTGTTESFERAWGEIRHGSLLEGFPEYLGQEARAAEIRMFDVGVIPGPLQTPEYATAIEEGHVKRGTLTPEQASERVESLVERQAALARRVPPMVIVVLDESCIRRAIGGGEVMERQLAHLVEFAEQPNTMLQLAPYAMGEHRPFNRLVNLLTLPDRSVMSYVESETNGHLDREITSVLPLVRSYHQLQAAALSQAASVAMIDEARKGTP</sequence>